<reference evidence="1 2" key="1">
    <citation type="submission" date="2016-05" db="EMBL/GenBank/DDBJ databases">
        <title>Comparative analysis of secretome profiles of manganese(II)-oxidizing ascomycete fungi.</title>
        <authorList>
            <consortium name="DOE Joint Genome Institute"/>
            <person name="Zeiner C.A."/>
            <person name="Purvine S.O."/>
            <person name="Zink E.M."/>
            <person name="Wu S."/>
            <person name="Pasa-Tolic L."/>
            <person name="Chaput D.L."/>
            <person name="Haridas S."/>
            <person name="Grigoriev I.V."/>
            <person name="Santelli C.M."/>
            <person name="Hansel C.M."/>
        </authorList>
    </citation>
    <scope>NUCLEOTIDE SEQUENCE [LARGE SCALE GENOMIC DNA]</scope>
    <source>
        <strain evidence="1 2">SRC1lrK2f</strain>
    </source>
</reference>
<proteinExistence type="predicted"/>
<accession>A0A177DL26</accession>
<gene>
    <name evidence="1" type="ORF">CC77DRAFT_64050</name>
</gene>
<protein>
    <submittedName>
        <fullName evidence="1">Uncharacterized protein</fullName>
    </submittedName>
</protein>
<dbReference type="Proteomes" id="UP000077248">
    <property type="component" value="Unassembled WGS sequence"/>
</dbReference>
<organism evidence="1 2">
    <name type="scientific">Alternaria alternata</name>
    <name type="common">Alternaria rot fungus</name>
    <name type="synonym">Torula alternata</name>
    <dbReference type="NCBI Taxonomy" id="5599"/>
    <lineage>
        <taxon>Eukaryota</taxon>
        <taxon>Fungi</taxon>
        <taxon>Dikarya</taxon>
        <taxon>Ascomycota</taxon>
        <taxon>Pezizomycotina</taxon>
        <taxon>Dothideomycetes</taxon>
        <taxon>Pleosporomycetidae</taxon>
        <taxon>Pleosporales</taxon>
        <taxon>Pleosporineae</taxon>
        <taxon>Pleosporaceae</taxon>
        <taxon>Alternaria</taxon>
        <taxon>Alternaria sect. Alternaria</taxon>
        <taxon>Alternaria alternata complex</taxon>
    </lineage>
</organism>
<sequence>MKSSWQQHSKAWKELIAMWNVYPSSSDLCSPFFSTHRHDIEHFYSNRYACIHIDIISIANPAFFHPHHNTPRPTLSFTSTAPFQLWDSSPSQGRRLQHAFLEAHLPRHGSSSPRLLPLSHPPPPAPIAFILRSNRGCRQRIPWLEVVYRRRGRGGIPRSNLVLPKQDRERHHAIQNSRFVAND</sequence>
<dbReference type="VEuPathDB" id="FungiDB:CC77DRAFT_64050"/>
<dbReference type="GeneID" id="29118170"/>
<name>A0A177DL26_ALTAL</name>
<dbReference type="EMBL" id="KV441478">
    <property type="protein sequence ID" value="OAG20513.1"/>
    <property type="molecule type" value="Genomic_DNA"/>
</dbReference>
<evidence type="ECO:0000313" key="1">
    <source>
        <dbReference type="EMBL" id="OAG20513.1"/>
    </source>
</evidence>
<dbReference type="AlphaFoldDB" id="A0A177DL26"/>
<keyword evidence="2" id="KW-1185">Reference proteome</keyword>
<evidence type="ECO:0000313" key="2">
    <source>
        <dbReference type="Proteomes" id="UP000077248"/>
    </source>
</evidence>
<dbReference type="RefSeq" id="XP_018385934.1">
    <property type="nucleotide sequence ID" value="XM_018532576.1"/>
</dbReference>
<dbReference type="KEGG" id="aalt:CC77DRAFT_64050"/>